<dbReference type="InterPro" id="IPR002583">
    <property type="entry name" value="Ribosomal_bS20"/>
</dbReference>
<accession>A0AAP4BP87</accession>
<keyword evidence="4 8" id="KW-0694">RNA-binding</keyword>
<evidence type="ECO:0000256" key="8">
    <source>
        <dbReference type="HAMAP-Rule" id="MF_00500"/>
    </source>
</evidence>
<dbReference type="GO" id="GO:0070181">
    <property type="term" value="F:small ribosomal subunit rRNA binding"/>
    <property type="evidence" value="ECO:0007669"/>
    <property type="project" value="TreeGrafter"/>
</dbReference>
<dbReference type="GeneID" id="42781759"/>
<dbReference type="PANTHER" id="PTHR33398">
    <property type="entry name" value="30S RIBOSOMAL PROTEIN S20"/>
    <property type="match status" value="1"/>
</dbReference>
<dbReference type="GO" id="GO:0005829">
    <property type="term" value="C:cytosol"/>
    <property type="evidence" value="ECO:0007669"/>
    <property type="project" value="TreeGrafter"/>
</dbReference>
<evidence type="ECO:0000256" key="2">
    <source>
        <dbReference type="ARBA" id="ARBA00007634"/>
    </source>
</evidence>
<dbReference type="Proteomes" id="UP001239759">
    <property type="component" value="Unassembled WGS sequence"/>
</dbReference>
<keyword evidence="13" id="KW-1185">Reference proteome</keyword>
<reference evidence="11 13" key="1">
    <citation type="submission" date="2023-05" db="EMBL/GenBank/DDBJ databases">
        <title>Metabolic capabilities are highly conserved among human nasal-associated Corynebacterium species in pangenomic analyses.</title>
        <authorList>
            <person name="Tran T.H."/>
            <person name="Roberts A.Q."/>
            <person name="Escapa I.F."/>
            <person name="Gao W."/>
            <person name="Conlan S."/>
            <person name="Kong H."/>
            <person name="Segre J.A."/>
            <person name="Kelly M.S."/>
            <person name="Lemon K.P."/>
        </authorList>
    </citation>
    <scope>NUCLEOTIDE SEQUENCE</scope>
    <source>
        <strain evidence="11">KPL2773</strain>
        <strain evidence="10 13">KPL3772</strain>
    </source>
</reference>
<evidence type="ECO:0000256" key="3">
    <source>
        <dbReference type="ARBA" id="ARBA00022730"/>
    </source>
</evidence>
<evidence type="ECO:0000256" key="9">
    <source>
        <dbReference type="SAM" id="MobiDB-lite"/>
    </source>
</evidence>
<feature type="region of interest" description="Disordered" evidence="9">
    <location>
        <begin position="1"/>
        <end position="25"/>
    </location>
</feature>
<keyword evidence="3 8" id="KW-0699">rRNA-binding</keyword>
<proteinExistence type="inferred from homology"/>
<comment type="caution">
    <text evidence="11">The sequence shown here is derived from an EMBL/GenBank/DDBJ whole genome shotgun (WGS) entry which is preliminary data.</text>
</comment>
<sequence>MANIKSKQKRVITNEKSRRRNQHVRSRVRTMMRNFRSAVEAGDKAVAEEKLRVASRELDKAVSKGVFHRNTAANKKSGMANLFNKMEG</sequence>
<dbReference type="PANTHER" id="PTHR33398:SF1">
    <property type="entry name" value="SMALL RIBOSOMAL SUBUNIT PROTEIN BS20C"/>
    <property type="match status" value="1"/>
</dbReference>
<evidence type="ECO:0000313" key="11">
    <source>
        <dbReference type="EMBL" id="MDK4306457.1"/>
    </source>
</evidence>
<evidence type="ECO:0000313" key="13">
    <source>
        <dbReference type="Proteomes" id="UP001239759"/>
    </source>
</evidence>
<dbReference type="Proteomes" id="UP001224412">
    <property type="component" value="Unassembled WGS sequence"/>
</dbReference>
<dbReference type="AlphaFoldDB" id="A0AAP4BP87"/>
<evidence type="ECO:0000313" key="10">
    <source>
        <dbReference type="EMBL" id="MDK4290457.1"/>
    </source>
</evidence>
<comment type="similarity">
    <text evidence="2 8">Belongs to the bacterial ribosomal protein bS20 family.</text>
</comment>
<dbReference type="GO" id="GO:0003735">
    <property type="term" value="F:structural constituent of ribosome"/>
    <property type="evidence" value="ECO:0007669"/>
    <property type="project" value="InterPro"/>
</dbReference>
<keyword evidence="6 8" id="KW-0687">Ribonucleoprotein</keyword>
<dbReference type="Gene3D" id="1.20.58.110">
    <property type="entry name" value="Ribosomal protein S20"/>
    <property type="match status" value="1"/>
</dbReference>
<organism evidence="11 12">
    <name type="scientific">Corynebacterium pseudodiphtheriticum</name>
    <dbReference type="NCBI Taxonomy" id="37637"/>
    <lineage>
        <taxon>Bacteria</taxon>
        <taxon>Bacillati</taxon>
        <taxon>Actinomycetota</taxon>
        <taxon>Actinomycetes</taxon>
        <taxon>Mycobacteriales</taxon>
        <taxon>Corynebacteriaceae</taxon>
        <taxon>Corynebacterium</taxon>
    </lineage>
</organism>
<feature type="compositionally biased region" description="Basic residues" evidence="9">
    <location>
        <begin position="1"/>
        <end position="10"/>
    </location>
</feature>
<gene>
    <name evidence="8 11" type="primary">rpsT</name>
    <name evidence="10" type="ORF">QPX23_06935</name>
    <name evidence="11" type="ORF">QPX42_02665</name>
</gene>
<dbReference type="RefSeq" id="WP_021353629.1">
    <property type="nucleotide sequence ID" value="NZ_CP051667.1"/>
</dbReference>
<dbReference type="GO" id="GO:0015935">
    <property type="term" value="C:small ribosomal subunit"/>
    <property type="evidence" value="ECO:0007669"/>
    <property type="project" value="TreeGrafter"/>
</dbReference>
<protein>
    <recommendedName>
        <fullName evidence="7 8">Small ribosomal subunit protein bS20</fullName>
    </recommendedName>
</protein>
<dbReference type="EMBL" id="JASNUQ010000009">
    <property type="protein sequence ID" value="MDK4290457.1"/>
    <property type="molecule type" value="Genomic_DNA"/>
</dbReference>
<comment type="function">
    <text evidence="1 8">Binds directly to 16S ribosomal RNA.</text>
</comment>
<dbReference type="HAMAP" id="MF_00500">
    <property type="entry name" value="Ribosomal_bS20"/>
    <property type="match status" value="1"/>
</dbReference>
<evidence type="ECO:0000256" key="5">
    <source>
        <dbReference type="ARBA" id="ARBA00022980"/>
    </source>
</evidence>
<evidence type="ECO:0000256" key="7">
    <source>
        <dbReference type="ARBA" id="ARBA00035136"/>
    </source>
</evidence>
<dbReference type="EMBL" id="JASNVH010000003">
    <property type="protein sequence ID" value="MDK4306457.1"/>
    <property type="molecule type" value="Genomic_DNA"/>
</dbReference>
<evidence type="ECO:0000313" key="12">
    <source>
        <dbReference type="Proteomes" id="UP001224412"/>
    </source>
</evidence>
<dbReference type="Pfam" id="PF01649">
    <property type="entry name" value="Ribosomal_S20p"/>
    <property type="match status" value="1"/>
</dbReference>
<keyword evidence="5 8" id="KW-0689">Ribosomal protein</keyword>
<dbReference type="NCBIfam" id="TIGR00029">
    <property type="entry name" value="S20"/>
    <property type="match status" value="1"/>
</dbReference>
<evidence type="ECO:0000256" key="1">
    <source>
        <dbReference type="ARBA" id="ARBA00003134"/>
    </source>
</evidence>
<dbReference type="FunFam" id="1.20.58.110:FF:000001">
    <property type="entry name" value="30S ribosomal protein S20"/>
    <property type="match status" value="1"/>
</dbReference>
<dbReference type="SUPFAM" id="SSF46992">
    <property type="entry name" value="Ribosomal protein S20"/>
    <property type="match status" value="1"/>
</dbReference>
<dbReference type="GO" id="GO:0006412">
    <property type="term" value="P:translation"/>
    <property type="evidence" value="ECO:0007669"/>
    <property type="project" value="UniProtKB-UniRule"/>
</dbReference>
<dbReference type="InterPro" id="IPR036510">
    <property type="entry name" value="Ribosomal_bS20_sf"/>
</dbReference>
<evidence type="ECO:0000256" key="6">
    <source>
        <dbReference type="ARBA" id="ARBA00023274"/>
    </source>
</evidence>
<evidence type="ECO:0000256" key="4">
    <source>
        <dbReference type="ARBA" id="ARBA00022884"/>
    </source>
</evidence>
<name>A0AAP4BP87_9CORY</name>